<evidence type="ECO:0000313" key="1">
    <source>
        <dbReference type="EMBL" id="ORJ63012.1"/>
    </source>
</evidence>
<comment type="caution">
    <text evidence="1">The sequence shown here is derived from an EMBL/GenBank/DDBJ whole genome shotgun (WGS) entry which is preliminary data.</text>
</comment>
<keyword evidence="2" id="KW-1185">Reference proteome</keyword>
<reference evidence="1 2" key="1">
    <citation type="submission" date="2017-03" db="EMBL/GenBank/DDBJ databases">
        <title>Genome sequence of Geothermobacter sp. EPR-M, Deep-Sea Iron Reducer.</title>
        <authorList>
            <person name="Tully B."/>
            <person name="Savalia P."/>
            <person name="Abuyen K."/>
            <person name="Baughan C."/>
            <person name="Romero E."/>
            <person name="Ronkowski C."/>
            <person name="Torres B."/>
            <person name="Tremblay J."/>
            <person name="Trujillo A."/>
            <person name="Tyler M."/>
            <person name="Perez-Rodriguez I."/>
            <person name="Amend J."/>
        </authorList>
    </citation>
    <scope>NUCLEOTIDE SEQUENCE [LARGE SCALE GENOMIC DNA]</scope>
    <source>
        <strain evidence="1 2">EPR-M</strain>
    </source>
</reference>
<dbReference type="EMBL" id="NAAD01000002">
    <property type="protein sequence ID" value="ORJ63012.1"/>
    <property type="molecule type" value="Genomic_DNA"/>
</dbReference>
<accession>A0A1X0YD37</accession>
<organism evidence="1 2">
    <name type="scientific">Geothermobacter hydrogeniphilus</name>
    <dbReference type="NCBI Taxonomy" id="1969733"/>
    <lineage>
        <taxon>Bacteria</taxon>
        <taxon>Pseudomonadati</taxon>
        <taxon>Thermodesulfobacteriota</taxon>
        <taxon>Desulfuromonadia</taxon>
        <taxon>Desulfuromonadales</taxon>
        <taxon>Geothermobacteraceae</taxon>
        <taxon>Geothermobacter</taxon>
    </lineage>
</organism>
<proteinExistence type="predicted"/>
<evidence type="ECO:0000313" key="2">
    <source>
        <dbReference type="Proteomes" id="UP000193136"/>
    </source>
</evidence>
<dbReference type="Proteomes" id="UP000193136">
    <property type="component" value="Unassembled WGS sequence"/>
</dbReference>
<gene>
    <name evidence="1" type="ORF">B5V00_02885</name>
</gene>
<dbReference type="RefSeq" id="WP_085009252.1">
    <property type="nucleotide sequence ID" value="NZ_NAAD01000002.1"/>
</dbReference>
<name>A0A1X0YD37_9BACT</name>
<sequence>MSRSAKTRAEQHIETLLSQLPPDSPRYRALASARDFKSSWVSLGEQLQSVRRHQLYSEWGYDSFDDYCRLEIRIKRLTALKLTNAYRFLEKREPELLKEPADSGTIPDYRAVDLLRQADEEAGFGEDDYRQLRAAVIEQGRSLPTVQRQFNQVARAAEPAAATTRRSLQSALAAIRRLQNALQPLPQHAEFCRQPLDQLARQLEQELASGIDEDEESAEQTG</sequence>
<dbReference type="OrthoDB" id="5499698at2"/>
<dbReference type="AlphaFoldDB" id="A0A1X0YD37"/>
<protein>
    <submittedName>
        <fullName evidence="1">Uncharacterized protein</fullName>
    </submittedName>
</protein>